<keyword evidence="3" id="KW-1185">Reference proteome</keyword>
<organism evidence="2 3">
    <name type="scientific">Pleurodeles waltl</name>
    <name type="common">Iberian ribbed newt</name>
    <dbReference type="NCBI Taxonomy" id="8319"/>
    <lineage>
        <taxon>Eukaryota</taxon>
        <taxon>Metazoa</taxon>
        <taxon>Chordata</taxon>
        <taxon>Craniata</taxon>
        <taxon>Vertebrata</taxon>
        <taxon>Euteleostomi</taxon>
        <taxon>Amphibia</taxon>
        <taxon>Batrachia</taxon>
        <taxon>Caudata</taxon>
        <taxon>Salamandroidea</taxon>
        <taxon>Salamandridae</taxon>
        <taxon>Pleurodelinae</taxon>
        <taxon>Pleurodeles</taxon>
    </lineage>
</organism>
<evidence type="ECO:0000256" key="1">
    <source>
        <dbReference type="SAM" id="MobiDB-lite"/>
    </source>
</evidence>
<proteinExistence type="predicted"/>
<accession>A0AAV7LQZ4</accession>
<feature type="compositionally biased region" description="Basic and acidic residues" evidence="1">
    <location>
        <begin position="169"/>
        <end position="181"/>
    </location>
</feature>
<gene>
    <name evidence="2" type="ORF">NDU88_007067</name>
</gene>
<feature type="region of interest" description="Disordered" evidence="1">
    <location>
        <begin position="169"/>
        <end position="205"/>
    </location>
</feature>
<dbReference type="EMBL" id="JANPWB010000015">
    <property type="protein sequence ID" value="KAJ1093981.1"/>
    <property type="molecule type" value="Genomic_DNA"/>
</dbReference>
<feature type="region of interest" description="Disordered" evidence="1">
    <location>
        <begin position="102"/>
        <end position="127"/>
    </location>
</feature>
<evidence type="ECO:0000313" key="2">
    <source>
        <dbReference type="EMBL" id="KAJ1093981.1"/>
    </source>
</evidence>
<dbReference type="Proteomes" id="UP001066276">
    <property type="component" value="Chromosome 11"/>
</dbReference>
<sequence length="228" mass="26969">MDKGPEHWDSEAQDTNLQKHKHWVEMNTGVAPGTLKTRRKHWKADRNTSTGWRWTWGSGSWDKEDKTQTLESRQKHKHWVEMDTGAWLLGHAGQDANIGKQTETQALGGDGHGGVAPGTRRTRRKLWKADRNTSTGWRWTWGRGSWDKEDKTQTLESRQKHKHWVKMDTGRGSWDTEDKTQTLESRQKHKHWVEMDARRTRRKHWKADRNTSTGWRWTWGRGSWDKED</sequence>
<protein>
    <submittedName>
        <fullName evidence="2">Uncharacterized protein</fullName>
    </submittedName>
</protein>
<comment type="caution">
    <text evidence="2">The sequence shown here is derived from an EMBL/GenBank/DDBJ whole genome shotgun (WGS) entry which is preliminary data.</text>
</comment>
<dbReference type="AlphaFoldDB" id="A0AAV7LQZ4"/>
<evidence type="ECO:0000313" key="3">
    <source>
        <dbReference type="Proteomes" id="UP001066276"/>
    </source>
</evidence>
<name>A0AAV7LQZ4_PLEWA</name>
<reference evidence="2" key="1">
    <citation type="journal article" date="2022" name="bioRxiv">
        <title>Sequencing and chromosome-scale assembly of the giantPleurodeles waltlgenome.</title>
        <authorList>
            <person name="Brown T."/>
            <person name="Elewa A."/>
            <person name="Iarovenko S."/>
            <person name="Subramanian E."/>
            <person name="Araus A.J."/>
            <person name="Petzold A."/>
            <person name="Susuki M."/>
            <person name="Suzuki K.-i.T."/>
            <person name="Hayashi T."/>
            <person name="Toyoda A."/>
            <person name="Oliveira C."/>
            <person name="Osipova E."/>
            <person name="Leigh N.D."/>
            <person name="Simon A."/>
            <person name="Yun M.H."/>
        </authorList>
    </citation>
    <scope>NUCLEOTIDE SEQUENCE</scope>
    <source>
        <strain evidence="2">20211129_DDA</strain>
        <tissue evidence="2">Liver</tissue>
    </source>
</reference>